<evidence type="ECO:0000313" key="3">
    <source>
        <dbReference type="EMBL" id="QBD77766.1"/>
    </source>
</evidence>
<proteinExistence type="predicted"/>
<name>A0A4P6JSE0_KTERU</name>
<feature type="compositionally biased region" description="Polar residues" evidence="1">
    <location>
        <begin position="256"/>
        <end position="265"/>
    </location>
</feature>
<evidence type="ECO:0000313" key="4">
    <source>
        <dbReference type="Proteomes" id="UP000290365"/>
    </source>
</evidence>
<keyword evidence="2" id="KW-0812">Transmembrane</keyword>
<sequence>MDSSLQSANLATDEVNVLSTNHEETGSEEEEHHIHLPNPSIWPLILSAAILMVIVGLLFLPDAPWLAVVGAPIVLVGILGWALEDPMAAPKGGFIDLAADKEYIRTGLRIGQDVVDSEGQWLGTVQARLAHYALVERGGLLVKTLYVPYSDVKDVVKGDLVRLATSEGELLARGLNGVPDDLNGQQPEFTVPKVTGTPLFARGPLSPAQTGHYNYGPNYPGINTDASGSYRRDDVSPAPQKFVGERNKRRVASRISPPQHSVSLN</sequence>
<feature type="region of interest" description="Disordered" evidence="1">
    <location>
        <begin position="211"/>
        <end position="265"/>
    </location>
</feature>
<reference evidence="3 4" key="1">
    <citation type="submission" date="2019-01" db="EMBL/GenBank/DDBJ databases">
        <title>Ktedonosporobacter rubrisoli SCAWS-G2.</title>
        <authorList>
            <person name="Huang Y."/>
            <person name="Yan B."/>
        </authorList>
    </citation>
    <scope>NUCLEOTIDE SEQUENCE [LARGE SCALE GENOMIC DNA]</scope>
    <source>
        <strain evidence="3 4">SCAWS-G2</strain>
    </source>
</reference>
<feature type="transmembrane region" description="Helical" evidence="2">
    <location>
        <begin position="41"/>
        <end position="59"/>
    </location>
</feature>
<dbReference type="OrthoDB" id="150638at2"/>
<dbReference type="KEGG" id="kbs:EPA93_17905"/>
<dbReference type="EMBL" id="CP035758">
    <property type="protein sequence ID" value="QBD77766.1"/>
    <property type="molecule type" value="Genomic_DNA"/>
</dbReference>
<dbReference type="AlphaFoldDB" id="A0A4P6JSE0"/>
<evidence type="ECO:0000256" key="2">
    <source>
        <dbReference type="SAM" id="Phobius"/>
    </source>
</evidence>
<protein>
    <recommendedName>
        <fullName evidence="5">Cytochrome aa3 subunit 4</fullName>
    </recommendedName>
</protein>
<keyword evidence="2" id="KW-1133">Transmembrane helix</keyword>
<feature type="transmembrane region" description="Helical" evidence="2">
    <location>
        <begin position="65"/>
        <end position="83"/>
    </location>
</feature>
<evidence type="ECO:0008006" key="5">
    <source>
        <dbReference type="Google" id="ProtNLM"/>
    </source>
</evidence>
<keyword evidence="4" id="KW-1185">Reference proteome</keyword>
<dbReference type="Proteomes" id="UP000290365">
    <property type="component" value="Chromosome"/>
</dbReference>
<accession>A0A4P6JSE0</accession>
<gene>
    <name evidence="3" type="ORF">EPA93_17905</name>
</gene>
<dbReference type="RefSeq" id="WP_129888819.1">
    <property type="nucleotide sequence ID" value="NZ_CP035758.1"/>
</dbReference>
<keyword evidence="2" id="KW-0472">Membrane</keyword>
<organism evidence="3 4">
    <name type="scientific">Ktedonosporobacter rubrisoli</name>
    <dbReference type="NCBI Taxonomy" id="2509675"/>
    <lineage>
        <taxon>Bacteria</taxon>
        <taxon>Bacillati</taxon>
        <taxon>Chloroflexota</taxon>
        <taxon>Ktedonobacteria</taxon>
        <taxon>Ktedonobacterales</taxon>
        <taxon>Ktedonosporobacteraceae</taxon>
        <taxon>Ktedonosporobacter</taxon>
    </lineage>
</organism>
<dbReference type="Gene3D" id="1.10.287.70">
    <property type="match status" value="1"/>
</dbReference>
<evidence type="ECO:0000256" key="1">
    <source>
        <dbReference type="SAM" id="MobiDB-lite"/>
    </source>
</evidence>